<dbReference type="PANTHER" id="PTHR43685">
    <property type="entry name" value="GLYCOSYLTRANSFERASE"/>
    <property type="match status" value="1"/>
</dbReference>
<dbReference type="CDD" id="cd00761">
    <property type="entry name" value="Glyco_tranf_GTA_type"/>
    <property type="match status" value="1"/>
</dbReference>
<evidence type="ECO:0000259" key="3">
    <source>
        <dbReference type="Pfam" id="PF00535"/>
    </source>
</evidence>
<dbReference type="AlphaFoldDB" id="A0A7S2UKS9"/>
<evidence type="ECO:0000313" key="4">
    <source>
        <dbReference type="EMBL" id="CAD9820454.1"/>
    </source>
</evidence>
<dbReference type="Gene3D" id="3.90.550.10">
    <property type="entry name" value="Spore Coat Polysaccharide Biosynthesis Protein SpsA, Chain A"/>
    <property type="match status" value="1"/>
</dbReference>
<protein>
    <recommendedName>
        <fullName evidence="3">Glycosyltransferase 2-like domain-containing protein</fullName>
    </recommendedName>
</protein>
<organism evidence="4">
    <name type="scientific">Attheya septentrionalis</name>
    <dbReference type="NCBI Taxonomy" id="420275"/>
    <lineage>
        <taxon>Eukaryota</taxon>
        <taxon>Sar</taxon>
        <taxon>Stramenopiles</taxon>
        <taxon>Ochrophyta</taxon>
        <taxon>Bacillariophyta</taxon>
        <taxon>Coscinodiscophyceae</taxon>
        <taxon>Chaetocerotophycidae</taxon>
        <taxon>Chaetocerotales</taxon>
        <taxon>Attheyaceae</taxon>
        <taxon>Attheya</taxon>
    </lineage>
</organism>
<feature type="transmembrane region" description="Helical" evidence="2">
    <location>
        <begin position="31"/>
        <end position="50"/>
    </location>
</feature>
<sequence length="290" mass="32780">MRRRREASWGDGSEDPQCDGGKKSKKRHCWLRGRVVVTAGALVLLLVAAGKHEHRLQMSHPPMVTFIIPSMLRRSTLNRTLQSLLNQTVPYWEAVVGVDAITTKSNETIALARNFIQDPSRVHYQNIHTATKFRGRKRNGSGSVRNAMIKNHAIAEWIAFVDDDDTISPYYVEQLTQHIEAVKNDVDIVLFRMQGFPGPKDLVPPLNHTSHHLKVGDIGISFAVRRKLFQDGIEFVPHPSEDYSAYDRGAVVRISTCILYFIRQYPSSNDIARPPHCILEPNDGNPITIK</sequence>
<feature type="region of interest" description="Disordered" evidence="1">
    <location>
        <begin position="1"/>
        <end position="24"/>
    </location>
</feature>
<proteinExistence type="predicted"/>
<dbReference type="SUPFAM" id="SSF53448">
    <property type="entry name" value="Nucleotide-diphospho-sugar transferases"/>
    <property type="match status" value="1"/>
</dbReference>
<gene>
    <name evidence="4" type="ORF">ASEP1449_LOCUS12287</name>
</gene>
<accession>A0A7S2UKS9</accession>
<evidence type="ECO:0000256" key="1">
    <source>
        <dbReference type="SAM" id="MobiDB-lite"/>
    </source>
</evidence>
<dbReference type="InterPro" id="IPR050834">
    <property type="entry name" value="Glycosyltransf_2"/>
</dbReference>
<feature type="domain" description="Glycosyltransferase 2-like" evidence="3">
    <location>
        <begin position="66"/>
        <end position="190"/>
    </location>
</feature>
<keyword evidence="2" id="KW-1133">Transmembrane helix</keyword>
<dbReference type="InterPro" id="IPR029044">
    <property type="entry name" value="Nucleotide-diphossugar_trans"/>
</dbReference>
<keyword evidence="2" id="KW-0472">Membrane</keyword>
<name>A0A7S2UKS9_9STRA</name>
<reference evidence="4" key="1">
    <citation type="submission" date="2021-01" db="EMBL/GenBank/DDBJ databases">
        <authorList>
            <person name="Corre E."/>
            <person name="Pelletier E."/>
            <person name="Niang G."/>
            <person name="Scheremetjew M."/>
            <person name="Finn R."/>
            <person name="Kale V."/>
            <person name="Holt S."/>
            <person name="Cochrane G."/>
            <person name="Meng A."/>
            <person name="Brown T."/>
            <person name="Cohen L."/>
        </authorList>
    </citation>
    <scope>NUCLEOTIDE SEQUENCE</scope>
    <source>
        <strain evidence="4">CCMP2084</strain>
    </source>
</reference>
<evidence type="ECO:0000256" key="2">
    <source>
        <dbReference type="SAM" id="Phobius"/>
    </source>
</evidence>
<keyword evidence="2" id="KW-0812">Transmembrane</keyword>
<dbReference type="EMBL" id="HBHQ01018348">
    <property type="protein sequence ID" value="CAD9820454.1"/>
    <property type="molecule type" value="Transcribed_RNA"/>
</dbReference>
<dbReference type="PANTHER" id="PTHR43685:SF2">
    <property type="entry name" value="GLYCOSYLTRANSFERASE 2-LIKE DOMAIN-CONTAINING PROTEIN"/>
    <property type="match status" value="1"/>
</dbReference>
<dbReference type="Pfam" id="PF00535">
    <property type="entry name" value="Glycos_transf_2"/>
    <property type="match status" value="1"/>
</dbReference>
<dbReference type="InterPro" id="IPR001173">
    <property type="entry name" value="Glyco_trans_2-like"/>
</dbReference>